<protein>
    <submittedName>
        <fullName evidence="2">Uncharacterized protein</fullName>
    </submittedName>
</protein>
<dbReference type="AlphaFoldDB" id="A0A951U6M0"/>
<evidence type="ECO:0000256" key="1">
    <source>
        <dbReference type="SAM" id="Phobius"/>
    </source>
</evidence>
<keyword evidence="1" id="KW-0812">Transmembrane</keyword>
<accession>A0A951U6M0</accession>
<reference evidence="2" key="2">
    <citation type="journal article" date="2022" name="Microbiol. Resour. Announc.">
        <title>Metagenome Sequencing to Explore Phylogenomics of Terrestrial Cyanobacteria.</title>
        <authorList>
            <person name="Ward R.D."/>
            <person name="Stajich J.E."/>
            <person name="Johansen J.R."/>
            <person name="Huntemann M."/>
            <person name="Clum A."/>
            <person name="Foster B."/>
            <person name="Foster B."/>
            <person name="Roux S."/>
            <person name="Palaniappan K."/>
            <person name="Varghese N."/>
            <person name="Mukherjee S."/>
            <person name="Reddy T.B.K."/>
            <person name="Daum C."/>
            <person name="Copeland A."/>
            <person name="Chen I.A."/>
            <person name="Ivanova N.N."/>
            <person name="Kyrpides N.C."/>
            <person name="Shapiro N."/>
            <person name="Eloe-Fadrosh E.A."/>
            <person name="Pietrasiak N."/>
        </authorList>
    </citation>
    <scope>NUCLEOTIDE SEQUENCE</scope>
    <source>
        <strain evidence="2">GSE-TBD4-15B</strain>
    </source>
</reference>
<name>A0A951U6M0_9CYAN</name>
<gene>
    <name evidence="2" type="ORF">KME07_21750</name>
</gene>
<evidence type="ECO:0000313" key="3">
    <source>
        <dbReference type="Proteomes" id="UP000707356"/>
    </source>
</evidence>
<dbReference type="EMBL" id="JAHHHV010000083">
    <property type="protein sequence ID" value="MBW4468059.1"/>
    <property type="molecule type" value="Genomic_DNA"/>
</dbReference>
<dbReference type="Proteomes" id="UP000707356">
    <property type="component" value="Unassembled WGS sequence"/>
</dbReference>
<keyword evidence="1" id="KW-1133">Transmembrane helix</keyword>
<keyword evidence="1" id="KW-0472">Membrane</keyword>
<reference evidence="2" key="1">
    <citation type="submission" date="2021-05" db="EMBL/GenBank/DDBJ databases">
        <authorList>
            <person name="Pietrasiak N."/>
            <person name="Ward R."/>
            <person name="Stajich J.E."/>
            <person name="Kurbessoian T."/>
        </authorList>
    </citation>
    <scope>NUCLEOTIDE SEQUENCE</scope>
    <source>
        <strain evidence="2">GSE-TBD4-15B</strain>
    </source>
</reference>
<evidence type="ECO:0000313" key="2">
    <source>
        <dbReference type="EMBL" id="MBW4468059.1"/>
    </source>
</evidence>
<proteinExistence type="predicted"/>
<sequence length="73" mass="7728">MPAQSSTAQLPAVKLPIQLPTGVMLSLSTAPLLCLLLGGRAVAIALREIGQTSEEIFRGDRLPVLKITDTESE</sequence>
<comment type="caution">
    <text evidence="2">The sequence shown here is derived from an EMBL/GenBank/DDBJ whole genome shotgun (WGS) entry which is preliminary data.</text>
</comment>
<feature type="transmembrane region" description="Helical" evidence="1">
    <location>
        <begin position="23"/>
        <end position="46"/>
    </location>
</feature>
<organism evidence="2 3">
    <name type="scientific">Pegethrix bostrychoides GSE-TBD4-15B</name>
    <dbReference type="NCBI Taxonomy" id="2839662"/>
    <lineage>
        <taxon>Bacteria</taxon>
        <taxon>Bacillati</taxon>
        <taxon>Cyanobacteriota</taxon>
        <taxon>Cyanophyceae</taxon>
        <taxon>Oculatellales</taxon>
        <taxon>Oculatellaceae</taxon>
        <taxon>Pegethrix</taxon>
    </lineage>
</organism>